<dbReference type="EMBL" id="JABBPK010000001">
    <property type="protein sequence ID" value="NMO76572.1"/>
    <property type="molecule type" value="Genomic_DNA"/>
</dbReference>
<keyword evidence="3" id="KW-1185">Reference proteome</keyword>
<keyword evidence="1" id="KW-0812">Transmembrane</keyword>
<keyword evidence="1" id="KW-1133">Transmembrane helix</keyword>
<evidence type="ECO:0000313" key="3">
    <source>
        <dbReference type="Proteomes" id="UP000588491"/>
    </source>
</evidence>
<protein>
    <submittedName>
        <fullName evidence="2">Uncharacterized protein</fullName>
    </submittedName>
</protein>
<name>A0A7Y0K698_9BACI</name>
<dbReference type="Proteomes" id="UP000588491">
    <property type="component" value="Unassembled WGS sequence"/>
</dbReference>
<comment type="caution">
    <text evidence="2">The sequence shown here is derived from an EMBL/GenBank/DDBJ whole genome shotgun (WGS) entry which is preliminary data.</text>
</comment>
<feature type="transmembrane region" description="Helical" evidence="1">
    <location>
        <begin position="7"/>
        <end position="25"/>
    </location>
</feature>
<proteinExistence type="predicted"/>
<evidence type="ECO:0000313" key="2">
    <source>
        <dbReference type="EMBL" id="NMO76572.1"/>
    </source>
</evidence>
<keyword evidence="1" id="KW-0472">Membrane</keyword>
<evidence type="ECO:0000256" key="1">
    <source>
        <dbReference type="SAM" id="Phobius"/>
    </source>
</evidence>
<sequence length="57" mass="6514">MTKIVNIILLINVIGIVLYAAGVLNTNIFRVEFLSSGVIMLLFGLRDLVRDVKRRRR</sequence>
<gene>
    <name evidence="2" type="ORF">HHU08_06145</name>
</gene>
<feature type="transmembrane region" description="Helical" evidence="1">
    <location>
        <begin position="31"/>
        <end position="49"/>
    </location>
</feature>
<reference evidence="2 3" key="1">
    <citation type="submission" date="2020-04" db="EMBL/GenBank/DDBJ databases">
        <title>Bacillus sp. UniB3 isolated from commercial digestive syrup.</title>
        <authorList>
            <person name="Thorat V."/>
            <person name="Kirdat K."/>
            <person name="Tiwarekar B."/>
            <person name="Yadav A."/>
        </authorList>
    </citation>
    <scope>NUCLEOTIDE SEQUENCE [LARGE SCALE GENOMIC DNA]</scope>
    <source>
        <strain evidence="2 3">UniB3</strain>
    </source>
</reference>
<dbReference type="RefSeq" id="WP_156827736.1">
    <property type="nucleotide sequence ID" value="NZ_JABBPK010000001.1"/>
</dbReference>
<dbReference type="AlphaFoldDB" id="A0A7Y0K698"/>
<accession>A0A7Y0K698</accession>
<organism evidence="2 3">
    <name type="scientific">Niallia alba</name>
    <dbReference type="NCBI Taxonomy" id="2729105"/>
    <lineage>
        <taxon>Bacteria</taxon>
        <taxon>Bacillati</taxon>
        <taxon>Bacillota</taxon>
        <taxon>Bacilli</taxon>
        <taxon>Bacillales</taxon>
        <taxon>Bacillaceae</taxon>
        <taxon>Niallia</taxon>
    </lineage>
</organism>